<dbReference type="KEGG" id="sgm:GCM10017557_35820"/>
<accession>A0A7G1NZ39</accession>
<dbReference type="PANTHER" id="PTHR30157">
    <property type="entry name" value="FERRIC REDUCTASE, NADPH-DEPENDENT"/>
    <property type="match status" value="1"/>
</dbReference>
<dbReference type="Pfam" id="PF04954">
    <property type="entry name" value="SIP"/>
    <property type="match status" value="1"/>
</dbReference>
<dbReference type="InterPro" id="IPR017927">
    <property type="entry name" value="FAD-bd_FR_type"/>
</dbReference>
<organism evidence="2 3">
    <name type="scientific">Streptomyces aurantiacus</name>
    <dbReference type="NCBI Taxonomy" id="47760"/>
    <lineage>
        <taxon>Bacteria</taxon>
        <taxon>Bacillati</taxon>
        <taxon>Actinomycetota</taxon>
        <taxon>Actinomycetes</taxon>
        <taxon>Kitasatosporales</taxon>
        <taxon>Streptomycetaceae</taxon>
        <taxon>Streptomyces</taxon>
        <taxon>Streptomyces aurantiacus group</taxon>
    </lineage>
</organism>
<feature type="domain" description="FAD-binding FR-type" evidence="1">
    <location>
        <begin position="11"/>
        <end position="139"/>
    </location>
</feature>
<dbReference type="InterPro" id="IPR007037">
    <property type="entry name" value="SIP_rossman_dom"/>
</dbReference>
<dbReference type="AlphaFoldDB" id="A0A7G1NZ39"/>
<keyword evidence="3" id="KW-1185">Reference proteome</keyword>
<name>A0A7G1NZ39_9ACTN</name>
<dbReference type="CDD" id="cd06193">
    <property type="entry name" value="siderophore_interacting"/>
    <property type="match status" value="1"/>
</dbReference>
<sequence length="282" mass="31101">MIPKVQLPESRTMITLEVRRREFLTPGFASVTLGGPAVRDLTVAGNDQGVRLFFPREGQTALRMPTLSNEAWIAQLLLLPKSVRPWVRNLTIRRARPADDEIDIEFALHGDSPMASWVRRAEPGDPAGIFDIGTTYRLPEPTDGQQGGRQEGRLDRRLDGQLLVGDESALPAILSILDGTPPSLATEVYLEVATAADIRSVDAPAGTRIHWFSRDDESLRPGTLALDALRHASLPPGRFYTWAAGESRLATAVRRHLVNDRGVPKRDISFVGYWRLGRSSPG</sequence>
<dbReference type="InterPro" id="IPR039261">
    <property type="entry name" value="FNR_nucleotide-bd"/>
</dbReference>
<dbReference type="Gene3D" id="3.40.50.80">
    <property type="entry name" value="Nucleotide-binding domain of ferredoxin-NADP reductase (FNR) module"/>
    <property type="match status" value="1"/>
</dbReference>
<dbReference type="Proteomes" id="UP000516444">
    <property type="component" value="Chromosome"/>
</dbReference>
<dbReference type="InterPro" id="IPR013113">
    <property type="entry name" value="SIP_FAD-bd"/>
</dbReference>
<protein>
    <submittedName>
        <fullName evidence="2">Siderophore-interacting protein</fullName>
    </submittedName>
</protein>
<dbReference type="PROSITE" id="PS51384">
    <property type="entry name" value="FAD_FR"/>
    <property type="match status" value="1"/>
</dbReference>
<dbReference type="Pfam" id="PF08021">
    <property type="entry name" value="FAD_binding_9"/>
    <property type="match status" value="1"/>
</dbReference>
<dbReference type="GO" id="GO:0016491">
    <property type="term" value="F:oxidoreductase activity"/>
    <property type="evidence" value="ECO:0007669"/>
    <property type="project" value="InterPro"/>
</dbReference>
<gene>
    <name evidence="2" type="primary">mxcB</name>
    <name evidence="2" type="ORF">GCM10017557_35820</name>
</gene>
<evidence type="ECO:0000313" key="2">
    <source>
        <dbReference type="EMBL" id="BCL28723.1"/>
    </source>
</evidence>
<reference evidence="2 3" key="1">
    <citation type="journal article" date="2014" name="Int. J. Syst. Evol. Microbiol.">
        <title>Complete genome sequence of Corynebacterium casei LMG S-19264T (=DSM 44701T), isolated from a smear-ripened cheese.</title>
        <authorList>
            <consortium name="US DOE Joint Genome Institute (JGI-PGF)"/>
            <person name="Walter F."/>
            <person name="Albersmeier A."/>
            <person name="Kalinowski J."/>
            <person name="Ruckert C."/>
        </authorList>
    </citation>
    <scope>NUCLEOTIDE SEQUENCE [LARGE SCALE GENOMIC DNA]</scope>
    <source>
        <strain evidence="2 3">JCM 4677</strain>
    </source>
</reference>
<evidence type="ECO:0000259" key="1">
    <source>
        <dbReference type="PROSITE" id="PS51384"/>
    </source>
</evidence>
<dbReference type="InterPro" id="IPR039374">
    <property type="entry name" value="SIP_fam"/>
</dbReference>
<dbReference type="Gene3D" id="2.40.30.10">
    <property type="entry name" value="Translation factors"/>
    <property type="match status" value="1"/>
</dbReference>
<proteinExistence type="predicted"/>
<dbReference type="PANTHER" id="PTHR30157:SF0">
    <property type="entry name" value="NADPH-DEPENDENT FERRIC-CHELATE REDUCTASE"/>
    <property type="match status" value="1"/>
</dbReference>
<evidence type="ECO:0000313" key="3">
    <source>
        <dbReference type="Proteomes" id="UP000516444"/>
    </source>
</evidence>
<dbReference type="EMBL" id="AP023440">
    <property type="protein sequence ID" value="BCL28723.1"/>
    <property type="molecule type" value="Genomic_DNA"/>
</dbReference>